<accession>A0A5B7H9F2</accession>
<evidence type="ECO:0000313" key="2">
    <source>
        <dbReference type="Proteomes" id="UP000324222"/>
    </source>
</evidence>
<dbReference type="AlphaFoldDB" id="A0A5B7H9F2"/>
<keyword evidence="2" id="KW-1185">Reference proteome</keyword>
<protein>
    <submittedName>
        <fullName evidence="1">Uncharacterized protein</fullName>
    </submittedName>
</protein>
<dbReference type="EMBL" id="VSRR010028431">
    <property type="protein sequence ID" value="MPC68820.1"/>
    <property type="molecule type" value="Genomic_DNA"/>
</dbReference>
<reference evidence="1 2" key="1">
    <citation type="submission" date="2019-05" db="EMBL/GenBank/DDBJ databases">
        <title>Another draft genome of Portunus trituberculatus and its Hox gene families provides insights of decapod evolution.</title>
        <authorList>
            <person name="Jeong J.-H."/>
            <person name="Song I."/>
            <person name="Kim S."/>
            <person name="Choi T."/>
            <person name="Kim D."/>
            <person name="Ryu S."/>
            <person name="Kim W."/>
        </authorList>
    </citation>
    <scope>NUCLEOTIDE SEQUENCE [LARGE SCALE GENOMIC DNA]</scope>
    <source>
        <tissue evidence="1">Muscle</tissue>
    </source>
</reference>
<sequence>MRGRALHNGQLVTVLEVAWDCQHPARQSTFPAFLCLACCSFTSHPLLLLPLPPSGTPTPTPRLRSA</sequence>
<organism evidence="1 2">
    <name type="scientific">Portunus trituberculatus</name>
    <name type="common">Swimming crab</name>
    <name type="synonym">Neptunus trituberculatus</name>
    <dbReference type="NCBI Taxonomy" id="210409"/>
    <lineage>
        <taxon>Eukaryota</taxon>
        <taxon>Metazoa</taxon>
        <taxon>Ecdysozoa</taxon>
        <taxon>Arthropoda</taxon>
        <taxon>Crustacea</taxon>
        <taxon>Multicrustacea</taxon>
        <taxon>Malacostraca</taxon>
        <taxon>Eumalacostraca</taxon>
        <taxon>Eucarida</taxon>
        <taxon>Decapoda</taxon>
        <taxon>Pleocyemata</taxon>
        <taxon>Brachyura</taxon>
        <taxon>Eubrachyura</taxon>
        <taxon>Portunoidea</taxon>
        <taxon>Portunidae</taxon>
        <taxon>Portuninae</taxon>
        <taxon>Portunus</taxon>
    </lineage>
</organism>
<name>A0A5B7H9F2_PORTR</name>
<proteinExistence type="predicted"/>
<evidence type="ECO:0000313" key="1">
    <source>
        <dbReference type="EMBL" id="MPC68820.1"/>
    </source>
</evidence>
<dbReference type="Proteomes" id="UP000324222">
    <property type="component" value="Unassembled WGS sequence"/>
</dbReference>
<gene>
    <name evidence="1" type="ORF">E2C01_063030</name>
</gene>
<comment type="caution">
    <text evidence="1">The sequence shown here is derived from an EMBL/GenBank/DDBJ whole genome shotgun (WGS) entry which is preliminary data.</text>
</comment>